<dbReference type="PANTHER" id="PTHR32282">
    <property type="entry name" value="BINDING PROTEIN TRANSPEPTIDASE, PUTATIVE-RELATED"/>
    <property type="match status" value="1"/>
</dbReference>
<accession>A0A1R4H021</accession>
<dbReference type="Gene3D" id="1.10.3810.10">
    <property type="entry name" value="Biosynthetic peptidoglycan transglycosylase-like"/>
    <property type="match status" value="1"/>
</dbReference>
<evidence type="ECO:0000259" key="11">
    <source>
        <dbReference type="Pfam" id="PF00912"/>
    </source>
</evidence>
<keyword evidence="2 12" id="KW-0121">Carboxypeptidase</keyword>
<dbReference type="GO" id="GO:0030288">
    <property type="term" value="C:outer membrane-bounded periplasmic space"/>
    <property type="evidence" value="ECO:0007669"/>
    <property type="project" value="TreeGrafter"/>
</dbReference>
<dbReference type="Pfam" id="PF00912">
    <property type="entry name" value="Transgly"/>
    <property type="match status" value="1"/>
</dbReference>
<keyword evidence="3" id="KW-0378">Hydrolase</keyword>
<keyword evidence="10" id="KW-0472">Membrane</keyword>
<evidence type="ECO:0000256" key="4">
    <source>
        <dbReference type="ARBA" id="ARBA00022676"/>
    </source>
</evidence>
<dbReference type="InterPro" id="IPR036950">
    <property type="entry name" value="PBP_transglycosylase"/>
</dbReference>
<keyword evidence="10" id="KW-0812">Transmembrane</keyword>
<feature type="domain" description="Glycosyl transferase family 51" evidence="11">
    <location>
        <begin position="143"/>
        <end position="293"/>
    </location>
</feature>
<evidence type="ECO:0000256" key="3">
    <source>
        <dbReference type="ARBA" id="ARBA00022670"/>
    </source>
</evidence>
<comment type="pathway">
    <text evidence="1">Cell wall biogenesis; peptidoglycan biosynthesis.</text>
</comment>
<dbReference type="GO" id="GO:0006508">
    <property type="term" value="P:proteolysis"/>
    <property type="evidence" value="ECO:0007669"/>
    <property type="project" value="UniProtKB-KW"/>
</dbReference>
<feature type="compositionally biased region" description="Low complexity" evidence="9">
    <location>
        <begin position="1089"/>
        <end position="1107"/>
    </location>
</feature>
<evidence type="ECO:0000256" key="7">
    <source>
        <dbReference type="ARBA" id="ARBA00044770"/>
    </source>
</evidence>
<evidence type="ECO:0000313" key="13">
    <source>
        <dbReference type="Proteomes" id="UP000195442"/>
    </source>
</evidence>
<proteinExistence type="predicted"/>
<sequence length="1163" mass="129681">MQKDRISIGHYLTIYIILGLVVVAFMVVKLVREEVATSKYQARYLSEISRQLSFSLDPGPSTSIRYPGNGPYDLRMGYASLPEMLQRLQKSGYSIAAQAKPSPKMIDLMDSGLFAIYHEKTQAGLHIVDRTNQPVFANIYPEHGYPDFAAIPPIILNTLLYIENRELLSQQNVTINPAVEWDRLGFASLQMIAHKFGLNGNVPGGSTLATQIEKYRHSPNGFTNSLSDKFRQMSSASIRAYLLGPNTLEMRREIAHAYLNSMPLAATPKVGEVHGLGDGLDAWFSADFAEVNRLLSADALKATEQITPQQAQAYRQVLSILLSQRRPSYLLGRGYNALQTLADSYLRLLASQGVISTALRDAALKVKTVRLPHSDKVTGQFMVEKKTQSVLRTRLAKALGTKSNYELDRLDLTAKTTLDYKTQQAVTAALRLLNDPKESVSAGLYGKRMLSGNIDLSPIVYSLMLFERTDQGNMLRIQTDSFDQPLDINEGIRIDLGSTSKLRTLVHYLEILAELHKQYKDRPVDELKKLQFHPRDYLSAWVREHLLATPHINLQDLLNEALERKYSASPYEGFYTGGGVHHFNNFDKSDNGRIITVRHALRNSVNLVFIRMMRDIVYHHMYKPGGMALWLDNPDDPRQKEYLERFADREARVYLQRFYAKYQGKSPAEALKLLSQKVLAKPSRLTMLYQAIYPDHDVSQLNQFLSEHVAKVDMNGEDIYELYDKYSPRNFDLQDQGYIVKIHPLELWLVSYLAKNPGATKEDVIAASTRERLDVYRWLLKSNRKHGQQRRIMTLLEEEAFKKVHAAWRRVGYPFDRLTASYATSIGASGDRPAALAELMGIIRNDGVKMPSVRFESLHFAENTPYETVMNKSAEKGERIFPAEVAISARSALAGVVEEGTASRLRGVYTDVNGKPLVVGGKTGTGDHRKQVWGERGRLIESKFISRAAVFTFFLGEHFYGVMTAYVEGPNAGQYHFTSSLPVQIVKFLKPVLMPLINKTSATPTPIAVKVDQPLIADAPKLPETSPVPASSKTAIVKQKNTIKHAKPLKKMTLKSVKTAPAKSTTLKKAVAEKSTASKAAPVKKILLPKTSKSTTTNKTPTNTSKPVVKAVPSNKTPGTKTQSDKVPVTKTKTVTAVTGKPPAAKKPKPATPSSKVVPAAAN</sequence>
<keyword evidence="3" id="KW-0645">Protease</keyword>
<gene>
    <name evidence="12" type="ORF">CRENPOLYSF2_1220009</name>
</gene>
<dbReference type="EMBL" id="FUKJ01000027">
    <property type="protein sequence ID" value="SJM89597.1"/>
    <property type="molecule type" value="Genomic_DNA"/>
</dbReference>
<feature type="compositionally biased region" description="Low complexity" evidence="9">
    <location>
        <begin position="1152"/>
        <end position="1163"/>
    </location>
</feature>
<protein>
    <recommendedName>
        <fullName evidence="7">peptidoglycan glycosyltransferase</fullName>
        <ecNumber evidence="7">2.4.99.28</ecNumber>
    </recommendedName>
</protein>
<evidence type="ECO:0000256" key="8">
    <source>
        <dbReference type="ARBA" id="ARBA00049902"/>
    </source>
</evidence>
<dbReference type="SUPFAM" id="SSF53955">
    <property type="entry name" value="Lysozyme-like"/>
    <property type="match status" value="1"/>
</dbReference>
<dbReference type="Gene3D" id="3.40.710.10">
    <property type="entry name" value="DD-peptidase/beta-lactamase superfamily"/>
    <property type="match status" value="1"/>
</dbReference>
<dbReference type="PANTHER" id="PTHR32282:SF24">
    <property type="entry name" value="GLYCOSYL TRANSFERASE FAMILY 51 DOMAIN-CONTAINING PROTEIN"/>
    <property type="match status" value="1"/>
</dbReference>
<dbReference type="GO" id="GO:0008955">
    <property type="term" value="F:peptidoglycan glycosyltransferase activity"/>
    <property type="evidence" value="ECO:0007669"/>
    <property type="project" value="UniProtKB-EC"/>
</dbReference>
<organism evidence="12 13">
    <name type="scientific">Crenothrix polyspora</name>
    <dbReference type="NCBI Taxonomy" id="360316"/>
    <lineage>
        <taxon>Bacteria</taxon>
        <taxon>Pseudomonadati</taxon>
        <taxon>Pseudomonadota</taxon>
        <taxon>Gammaproteobacteria</taxon>
        <taxon>Methylococcales</taxon>
        <taxon>Crenotrichaceae</taxon>
        <taxon>Crenothrix</taxon>
    </lineage>
</organism>
<name>A0A1R4H021_9GAMM</name>
<dbReference type="InterPro" id="IPR050396">
    <property type="entry name" value="Glycosyltr_51/Transpeptidase"/>
</dbReference>
<feature type="transmembrane region" description="Helical" evidence="10">
    <location>
        <begin position="12"/>
        <end position="31"/>
    </location>
</feature>
<evidence type="ECO:0000256" key="1">
    <source>
        <dbReference type="ARBA" id="ARBA00004752"/>
    </source>
</evidence>
<evidence type="ECO:0000256" key="6">
    <source>
        <dbReference type="ARBA" id="ARBA00023268"/>
    </source>
</evidence>
<feature type="region of interest" description="Disordered" evidence="9">
    <location>
        <begin position="1070"/>
        <end position="1163"/>
    </location>
</feature>
<evidence type="ECO:0000313" key="12">
    <source>
        <dbReference type="EMBL" id="SJM89597.1"/>
    </source>
</evidence>
<feature type="compositionally biased region" description="Low complexity" evidence="9">
    <location>
        <begin position="1126"/>
        <end position="1143"/>
    </location>
</feature>
<evidence type="ECO:0000256" key="2">
    <source>
        <dbReference type="ARBA" id="ARBA00022645"/>
    </source>
</evidence>
<dbReference type="InterPro" id="IPR023346">
    <property type="entry name" value="Lysozyme-like_dom_sf"/>
</dbReference>
<comment type="catalytic activity">
    <reaction evidence="8">
        <text>[GlcNAc-(1-&gt;4)-Mur2Ac(oyl-L-Ala-gamma-D-Glu-L-Lys-D-Ala-D-Ala)](n)-di-trans,octa-cis-undecaprenyl diphosphate + beta-D-GlcNAc-(1-&gt;4)-Mur2Ac(oyl-L-Ala-gamma-D-Glu-L-Lys-D-Ala-D-Ala)-di-trans,octa-cis-undecaprenyl diphosphate = [GlcNAc-(1-&gt;4)-Mur2Ac(oyl-L-Ala-gamma-D-Glu-L-Lys-D-Ala-D-Ala)](n+1)-di-trans,octa-cis-undecaprenyl diphosphate + di-trans,octa-cis-undecaprenyl diphosphate + H(+)</text>
        <dbReference type="Rhea" id="RHEA:23708"/>
        <dbReference type="Rhea" id="RHEA-COMP:9602"/>
        <dbReference type="Rhea" id="RHEA-COMP:9603"/>
        <dbReference type="ChEBI" id="CHEBI:15378"/>
        <dbReference type="ChEBI" id="CHEBI:58405"/>
        <dbReference type="ChEBI" id="CHEBI:60033"/>
        <dbReference type="ChEBI" id="CHEBI:78435"/>
        <dbReference type="EC" id="2.4.99.28"/>
    </reaction>
</comment>
<dbReference type="InterPro" id="IPR001264">
    <property type="entry name" value="Glyco_trans_51"/>
</dbReference>
<dbReference type="AlphaFoldDB" id="A0A1R4H021"/>
<keyword evidence="10" id="KW-1133">Transmembrane helix</keyword>
<evidence type="ECO:0000256" key="10">
    <source>
        <dbReference type="SAM" id="Phobius"/>
    </source>
</evidence>
<evidence type="ECO:0000256" key="9">
    <source>
        <dbReference type="SAM" id="MobiDB-lite"/>
    </source>
</evidence>
<keyword evidence="4" id="KW-0328">Glycosyltransferase</keyword>
<dbReference type="SUPFAM" id="SSF56601">
    <property type="entry name" value="beta-lactamase/transpeptidase-like"/>
    <property type="match status" value="2"/>
</dbReference>
<keyword evidence="6" id="KW-0511">Multifunctional enzyme</keyword>
<dbReference type="EC" id="2.4.99.28" evidence="7"/>
<dbReference type="GO" id="GO:0009252">
    <property type="term" value="P:peptidoglycan biosynthetic process"/>
    <property type="evidence" value="ECO:0007669"/>
    <property type="project" value="TreeGrafter"/>
</dbReference>
<keyword evidence="13" id="KW-1185">Reference proteome</keyword>
<dbReference type="Proteomes" id="UP000195442">
    <property type="component" value="Unassembled WGS sequence"/>
</dbReference>
<dbReference type="InterPro" id="IPR012338">
    <property type="entry name" value="Beta-lactam/transpept-like"/>
</dbReference>
<keyword evidence="5" id="KW-0808">Transferase</keyword>
<evidence type="ECO:0000256" key="5">
    <source>
        <dbReference type="ARBA" id="ARBA00022679"/>
    </source>
</evidence>
<dbReference type="GO" id="GO:0004180">
    <property type="term" value="F:carboxypeptidase activity"/>
    <property type="evidence" value="ECO:0007669"/>
    <property type="project" value="UniProtKB-KW"/>
</dbReference>
<dbReference type="RefSeq" id="WP_087145705.1">
    <property type="nucleotide sequence ID" value="NZ_FUKJ01000027.1"/>
</dbReference>
<reference evidence="13" key="1">
    <citation type="submission" date="2017-02" db="EMBL/GenBank/DDBJ databases">
        <authorList>
            <person name="Daims H."/>
        </authorList>
    </citation>
    <scope>NUCLEOTIDE SEQUENCE [LARGE SCALE GENOMIC DNA]</scope>
</reference>